<sequence length="420" mass="47576">MEEQRNWAGNFKYSAARIHKPESMEQVQQLVARSNKVKVLGTRHSFNAIADTTEDHISLGNLNRVLELDRERRTVTVEGGIQYSDLCQYLHQNGYGLPNMASLPHISVAGACATATHGSGDENHILATSVREMEFVTAKGDVVHFSRDHSPELMGGAAVSLGGLGVVTKLTLDVIPAFQMRQDVYENLPLSNVKGHFEDITSSAYSVSLFTDWREETFNQVWLKHKLTEGISFEEKPEFFGATIATTKVNPVPGSEAVNCTEQLGVTGEWHERLPHFRMDFTPSSGEELQSEYIFPRQHAYDALSAVAQLGEEIAPHLHVSEVRTIAEDDLWMSSCYKQKSVAIHFTWKDDWDSVQKLLPKIEEQLSPFQARPHWGKLFTMEPKHLQGLYEKLPDFQQLLQHYDPQGKFRNKFLDKYIFG</sequence>
<dbReference type="Pfam" id="PF01565">
    <property type="entry name" value="FAD_binding_4"/>
    <property type="match status" value="1"/>
</dbReference>
<organism evidence="4 5">
    <name type="scientific">Evansella vedderi</name>
    <dbReference type="NCBI Taxonomy" id="38282"/>
    <lineage>
        <taxon>Bacteria</taxon>
        <taxon>Bacillati</taxon>
        <taxon>Bacillota</taxon>
        <taxon>Bacilli</taxon>
        <taxon>Bacillales</taxon>
        <taxon>Bacillaceae</taxon>
        <taxon>Evansella</taxon>
    </lineage>
</organism>
<keyword evidence="5" id="KW-1185">Reference proteome</keyword>
<dbReference type="InterPro" id="IPR010031">
    <property type="entry name" value="FAD_lactone_oxidase-like"/>
</dbReference>
<name>A0ABT9ZSU8_9BACI</name>
<evidence type="ECO:0000256" key="2">
    <source>
        <dbReference type="ARBA" id="ARBA00023002"/>
    </source>
</evidence>
<dbReference type="PROSITE" id="PS51387">
    <property type="entry name" value="FAD_PCMH"/>
    <property type="match status" value="1"/>
</dbReference>
<dbReference type="RefSeq" id="WP_307321661.1">
    <property type="nucleotide sequence ID" value="NZ_JAUSUG010000002.1"/>
</dbReference>
<evidence type="ECO:0000313" key="5">
    <source>
        <dbReference type="Proteomes" id="UP001230005"/>
    </source>
</evidence>
<dbReference type="EC" id="1.1.3.41" evidence="4"/>
<dbReference type="PIRSF" id="PIRSF000136">
    <property type="entry name" value="LGO_GLO"/>
    <property type="match status" value="1"/>
</dbReference>
<dbReference type="Pfam" id="PF04030">
    <property type="entry name" value="ALO"/>
    <property type="match status" value="1"/>
</dbReference>
<dbReference type="Gene3D" id="3.30.465.10">
    <property type="match status" value="1"/>
</dbReference>
<dbReference type="Gene3D" id="3.30.70.2530">
    <property type="match status" value="1"/>
</dbReference>
<proteinExistence type="predicted"/>
<dbReference type="InterPro" id="IPR016171">
    <property type="entry name" value="Vanillyl_alc_oxidase_C-sub2"/>
</dbReference>
<dbReference type="Gene3D" id="3.30.70.2520">
    <property type="match status" value="1"/>
</dbReference>
<dbReference type="InterPro" id="IPR016166">
    <property type="entry name" value="FAD-bd_PCMH"/>
</dbReference>
<dbReference type="Gene3D" id="3.30.43.10">
    <property type="entry name" value="Uridine Diphospho-n-acetylenolpyruvylglucosamine Reductase, domain 2"/>
    <property type="match status" value="1"/>
</dbReference>
<dbReference type="InterPro" id="IPR016169">
    <property type="entry name" value="FAD-bd_PCMH_sub2"/>
</dbReference>
<dbReference type="PANTHER" id="PTHR43762:SF1">
    <property type="entry name" value="D-ARABINONO-1,4-LACTONE OXIDASE"/>
    <property type="match status" value="1"/>
</dbReference>
<dbReference type="InterPro" id="IPR036318">
    <property type="entry name" value="FAD-bd_PCMH-like_sf"/>
</dbReference>
<keyword evidence="1" id="KW-0285">Flavoprotein</keyword>
<dbReference type="EMBL" id="JAUSUG010000002">
    <property type="protein sequence ID" value="MDQ0253255.1"/>
    <property type="molecule type" value="Genomic_DNA"/>
</dbReference>
<evidence type="ECO:0000259" key="3">
    <source>
        <dbReference type="PROSITE" id="PS51387"/>
    </source>
</evidence>
<dbReference type="InterPro" id="IPR016167">
    <property type="entry name" value="FAD-bd_PCMH_sub1"/>
</dbReference>
<dbReference type="Proteomes" id="UP001230005">
    <property type="component" value="Unassembled WGS sequence"/>
</dbReference>
<dbReference type="GO" id="GO:0050582">
    <property type="term" value="F:xylitol oxidase activity"/>
    <property type="evidence" value="ECO:0007669"/>
    <property type="project" value="UniProtKB-EC"/>
</dbReference>
<comment type="caution">
    <text evidence="4">The sequence shown here is derived from an EMBL/GenBank/DDBJ whole genome shotgun (WGS) entry which is preliminary data.</text>
</comment>
<evidence type="ECO:0000313" key="4">
    <source>
        <dbReference type="EMBL" id="MDQ0253255.1"/>
    </source>
</evidence>
<keyword evidence="2 4" id="KW-0560">Oxidoreductase</keyword>
<dbReference type="PANTHER" id="PTHR43762">
    <property type="entry name" value="L-GULONOLACTONE OXIDASE"/>
    <property type="match status" value="1"/>
</dbReference>
<gene>
    <name evidence="4" type="ORF">J2S74_000627</name>
</gene>
<dbReference type="InterPro" id="IPR007173">
    <property type="entry name" value="ALO_C"/>
</dbReference>
<protein>
    <submittedName>
        <fullName evidence="4">Xylitol oxidase</fullName>
        <ecNumber evidence="4">1.1.3.41</ecNumber>
    </submittedName>
</protein>
<reference evidence="4 5" key="1">
    <citation type="submission" date="2023-07" db="EMBL/GenBank/DDBJ databases">
        <title>Genomic Encyclopedia of Type Strains, Phase IV (KMG-IV): sequencing the most valuable type-strain genomes for metagenomic binning, comparative biology and taxonomic classification.</title>
        <authorList>
            <person name="Goeker M."/>
        </authorList>
    </citation>
    <scope>NUCLEOTIDE SEQUENCE [LARGE SCALE GENOMIC DNA]</scope>
    <source>
        <strain evidence="4 5">DSM 9768</strain>
    </source>
</reference>
<evidence type="ECO:0000256" key="1">
    <source>
        <dbReference type="ARBA" id="ARBA00022630"/>
    </source>
</evidence>
<feature type="domain" description="FAD-binding PCMH-type" evidence="3">
    <location>
        <begin position="11"/>
        <end position="177"/>
    </location>
</feature>
<dbReference type="SUPFAM" id="SSF56176">
    <property type="entry name" value="FAD-binding/transporter-associated domain-like"/>
    <property type="match status" value="1"/>
</dbReference>
<accession>A0ABT9ZSU8</accession>
<dbReference type="InterPro" id="IPR006094">
    <property type="entry name" value="Oxid_FAD_bind_N"/>
</dbReference>
<dbReference type="Gene3D" id="1.10.45.10">
    <property type="entry name" value="Vanillyl-alcohol Oxidase, Chain A, domain 4"/>
    <property type="match status" value="1"/>
</dbReference>